<dbReference type="AlphaFoldDB" id="A0A7C8G0F4"/>
<dbReference type="SUPFAM" id="SSF53850">
    <property type="entry name" value="Periplasmic binding protein-like II"/>
    <property type="match status" value="1"/>
</dbReference>
<dbReference type="InterPro" id="IPR006311">
    <property type="entry name" value="TAT_signal"/>
</dbReference>
<dbReference type="Proteomes" id="UP000479639">
    <property type="component" value="Unassembled WGS sequence"/>
</dbReference>
<gene>
    <name evidence="2" type="ORF">F8D48_04430</name>
</gene>
<evidence type="ECO:0000259" key="1">
    <source>
        <dbReference type="Pfam" id="PF00496"/>
    </source>
</evidence>
<name>A0A7C8G0F4_9ACTN</name>
<dbReference type="InterPro" id="IPR000914">
    <property type="entry name" value="SBP_5_dom"/>
</dbReference>
<protein>
    <submittedName>
        <fullName evidence="2">ABC transporter substrate-binding protein</fullName>
    </submittedName>
</protein>
<accession>A0A7C8G0F4</accession>
<comment type="caution">
    <text evidence="2">The sequence shown here is derived from an EMBL/GenBank/DDBJ whole genome shotgun (WGS) entry which is preliminary data.</text>
</comment>
<dbReference type="PROSITE" id="PS51318">
    <property type="entry name" value="TAT"/>
    <property type="match status" value="1"/>
</dbReference>
<dbReference type="PANTHER" id="PTHR30290">
    <property type="entry name" value="PERIPLASMIC BINDING COMPONENT OF ABC TRANSPORTER"/>
    <property type="match status" value="1"/>
</dbReference>
<proteinExistence type="predicted"/>
<dbReference type="GO" id="GO:1904680">
    <property type="term" value="F:peptide transmembrane transporter activity"/>
    <property type="evidence" value="ECO:0007669"/>
    <property type="project" value="TreeGrafter"/>
</dbReference>
<dbReference type="GO" id="GO:0015833">
    <property type="term" value="P:peptide transport"/>
    <property type="evidence" value="ECO:0007669"/>
    <property type="project" value="TreeGrafter"/>
</dbReference>
<dbReference type="Gene3D" id="3.10.105.10">
    <property type="entry name" value="Dipeptide-binding Protein, Domain 3"/>
    <property type="match status" value="1"/>
</dbReference>
<dbReference type="Gene3D" id="3.40.190.10">
    <property type="entry name" value="Periplasmic binding protein-like II"/>
    <property type="match status" value="1"/>
</dbReference>
<sequence length="561" mass="60399">MPVVPSPLSALLAVPEAAALPLTRRAFVAGAASAATAVALGGCSVEQPLEPAPAPAPDAHAAAPEIESGVAGTLTAAVAYEDGTPNPIGCASGLFLAANWHVFEGLYELDMHTYRAELGLAAADPVQIDDLAFEVTLREGTVFSDDSPLTVDDVVNAFNRNMADELYGPFLSFIRSVTATDDRTLRFALTAPMGSLLRERLALVRIFPATATDEELTSRPIGSGPWCYDTVNAADGGTITFTPNHRYEGPYPATCNRMAWSVILNDEERTRALTEKRVLAMEAAPEVLADAIAEAGASVDYVPGCNLPFLMFNCARPPFDDARVRQALLYALDVDSMIGQVMAGHARPATSLLPDYFRGYHRASTVYSYDPEKARKLLAEAGVEELALTLRVNDNWVSALAPMIIEDWKAVGVTAEVVPLDAAALFEDISTPPEAATLLPFDVVLSPGDPSCFGNDPDLIMSWWYGDNVWTRARTCWAATPQFAELSELMAEARASIDEAAQQDLWNQCFDIIAAEVPLYPLFHRETATAYYDGQLDGYDPIGATGLLFLGTTPMKEARPI</sequence>
<dbReference type="Pfam" id="PF00496">
    <property type="entry name" value="SBP_bac_5"/>
    <property type="match status" value="1"/>
</dbReference>
<dbReference type="EMBL" id="WAJS01000010">
    <property type="protein sequence ID" value="KAB1650716.1"/>
    <property type="molecule type" value="Genomic_DNA"/>
</dbReference>
<dbReference type="InterPro" id="IPR039424">
    <property type="entry name" value="SBP_5"/>
</dbReference>
<reference evidence="2 3" key="1">
    <citation type="submission" date="2019-09" db="EMBL/GenBank/DDBJ databases">
        <title>Whole genome shotgun sequencing (WGS) of Ellagibacter isourolithinifaciens DSM 104140(T) and Adlercreutzia muris DSM 29508(T).</title>
        <authorList>
            <person name="Stoll D.A."/>
            <person name="Danylec N."/>
            <person name="Huch M."/>
        </authorList>
    </citation>
    <scope>NUCLEOTIDE SEQUENCE [LARGE SCALE GENOMIC DNA]</scope>
    <source>
        <strain evidence="2 3">DSM 29508</strain>
    </source>
</reference>
<keyword evidence="3" id="KW-1185">Reference proteome</keyword>
<feature type="domain" description="Solute-binding protein family 5" evidence="1">
    <location>
        <begin position="119"/>
        <end position="469"/>
    </location>
</feature>
<evidence type="ECO:0000313" key="2">
    <source>
        <dbReference type="EMBL" id="KAB1650716.1"/>
    </source>
</evidence>
<evidence type="ECO:0000313" key="3">
    <source>
        <dbReference type="Proteomes" id="UP000479639"/>
    </source>
</evidence>
<organism evidence="2 3">
    <name type="scientific">Adlercreutzia muris</name>
    <dbReference type="NCBI Taxonomy" id="1796610"/>
    <lineage>
        <taxon>Bacteria</taxon>
        <taxon>Bacillati</taxon>
        <taxon>Actinomycetota</taxon>
        <taxon>Coriobacteriia</taxon>
        <taxon>Eggerthellales</taxon>
        <taxon>Eggerthellaceae</taxon>
        <taxon>Adlercreutzia</taxon>
    </lineage>
</organism>
<dbReference type="CDD" id="cd00995">
    <property type="entry name" value="PBP2_NikA_DppA_OppA_like"/>
    <property type="match status" value="1"/>
</dbReference>